<gene>
    <name evidence="1" type="ordered locus">Dester_1140</name>
</gene>
<dbReference type="eggNOG" id="COG1542">
    <property type="taxonomic scope" value="Bacteria"/>
</dbReference>
<evidence type="ECO:0000313" key="1">
    <source>
        <dbReference type="EMBL" id="ADY73777.1"/>
    </source>
</evidence>
<name>F0S098_DESTD</name>
<reference evidence="1 2" key="1">
    <citation type="journal article" date="2011" name="Stand. Genomic Sci.">
        <title>Complete genome sequence of the thermophilic sulfur-reducer Desulfurobacterium thermolithotrophum type strain (BSA(T)) from a deep-sea hydrothermal vent.</title>
        <authorList>
            <person name="Goker M."/>
            <person name="Daligault H."/>
            <person name="Mwirichia R."/>
            <person name="Lapidus A."/>
            <person name="Lucas S."/>
            <person name="Deshpande S."/>
            <person name="Pagani I."/>
            <person name="Tapia R."/>
            <person name="Cheng J.F."/>
            <person name="Goodwin L."/>
            <person name="Pitluck S."/>
            <person name="Liolios K."/>
            <person name="Ivanova N."/>
            <person name="Mavromatis K."/>
            <person name="Mikhailova N."/>
            <person name="Pati A."/>
            <person name="Chen A."/>
            <person name="Palaniappan K."/>
            <person name="Han C."/>
            <person name="Land M."/>
            <person name="Hauser L."/>
            <person name="Pan C."/>
            <person name="Brambilla E.M."/>
            <person name="Rohde M."/>
            <person name="Spring S."/>
            <person name="Sikorski J."/>
            <person name="Wirth R."/>
            <person name="Detter J.C."/>
            <person name="Woyke T."/>
            <person name="Bristow J."/>
            <person name="Eisen J.A."/>
            <person name="Markowitz V."/>
            <person name="Hugenholtz P."/>
            <person name="Kyrpides N.C."/>
            <person name="Klenk H.P."/>
        </authorList>
    </citation>
    <scope>NUCLEOTIDE SEQUENCE [LARGE SCALE GENOMIC DNA]</scope>
    <source>
        <strain evidence="2">DSM 11699 / BSA</strain>
    </source>
</reference>
<proteinExistence type="predicted"/>
<protein>
    <recommendedName>
        <fullName evidence="3">DUF505 domain-containing protein</fullName>
    </recommendedName>
</protein>
<evidence type="ECO:0000313" key="2">
    <source>
        <dbReference type="Proteomes" id="UP000007102"/>
    </source>
</evidence>
<dbReference type="Proteomes" id="UP000007102">
    <property type="component" value="Chromosome"/>
</dbReference>
<dbReference type="STRING" id="868864.Dester_1140"/>
<evidence type="ECO:0008006" key="3">
    <source>
        <dbReference type="Google" id="ProtNLM"/>
    </source>
</evidence>
<reference evidence="2" key="2">
    <citation type="submission" date="2011-02" db="EMBL/GenBank/DDBJ databases">
        <title>The complete genome of Desulfurobacterium thermolithotrophum DSM 11699.</title>
        <authorList>
            <consortium name="US DOE Joint Genome Institute (JGI-PGF)"/>
            <person name="Lucas S."/>
            <person name="Copeland A."/>
            <person name="Lapidus A."/>
            <person name="Bruce D."/>
            <person name="Goodwin L."/>
            <person name="Pitluck S."/>
            <person name="Kyrpides N."/>
            <person name="Mavromatis K."/>
            <person name="Pagani I."/>
            <person name="Ivanova N."/>
            <person name="Mikhailova N."/>
            <person name="Daligault H."/>
            <person name="Detter J.C."/>
            <person name="Tapia R."/>
            <person name="Han C."/>
            <person name="Land M."/>
            <person name="Hauser L."/>
            <person name="Markowitz V."/>
            <person name="Cheng J.-F."/>
            <person name="Hugenholtz P."/>
            <person name="Woyke T."/>
            <person name="Wu D."/>
            <person name="Spring S."/>
            <person name="Brambilla E."/>
            <person name="Klenk H.-P."/>
            <person name="Eisen J.A."/>
        </authorList>
    </citation>
    <scope>NUCLEOTIDE SEQUENCE [LARGE SCALE GENOMIC DNA]</scope>
    <source>
        <strain evidence="2">DSM 11699 / BSA</strain>
    </source>
</reference>
<accession>F0S098</accession>
<sequence>MVIRKEHALALLRIREEELKKAPTCQLFAKSEEPPFIELERMNLVRMERPLEYSLTYWGRALANLIDDMIQKGLIEHPSKWNEEFRWLGSEIIMMIETAIENEDIPGPLTEGELEKRGFIEERKVEKKGTFKAINKYAKDIYEIFRNAHPRLIIDRELYQYIKDMPAGPAESSMLPAGGRFPLLMGAMRLLAFSVPTSDVYALTALGQEIKKACEYLAPSYETVISEDIMDSLGKVVDEGVEALTAEEKEVLMALAYIDGDGEILPAGEHLLEAYRIWKERSFKPVKSINIEILDAELLKAIQEVWKHHESDPSVMPTVDELVHYMFYKPAKEYKHLLEHYGRRLYQDLGYQKKEEIKNKFAEVKTVEELFKSFYEKGNKWYEKMYDIIQESLYTLESFNLIHAEEKEGKRVHYLTEYGKKVLEDMETRGMREIPAVAVKAIIIANKEFASPNVDWYKKGVDAQLIGGGEATEAGKMYAEMAYQIRRLPHITRFELQVLHKLPEKGFFIKDVYEQFDETWKEEVEYALNKLEARGYIDILQNEAIVLTEAGKLIKRALSGTPEGFANPITPLAVRVLEALSKVGTLYEKEKKVRVLPKNFKEAMKLSGLDPDTFEKELIVLRASNLIGKSSINEAGLLILEALEKLD</sequence>
<keyword evidence="2" id="KW-1185">Reference proteome</keyword>
<dbReference type="OrthoDB" id="141930at2"/>
<organism evidence="1 2">
    <name type="scientific">Desulfurobacterium thermolithotrophum (strain DSM 11699 / BSA)</name>
    <dbReference type="NCBI Taxonomy" id="868864"/>
    <lineage>
        <taxon>Bacteria</taxon>
        <taxon>Pseudomonadati</taxon>
        <taxon>Aquificota</taxon>
        <taxon>Aquificia</taxon>
        <taxon>Desulfurobacteriales</taxon>
        <taxon>Desulfurobacteriaceae</taxon>
        <taxon>Desulfurobacterium</taxon>
    </lineage>
</organism>
<dbReference type="AlphaFoldDB" id="F0S098"/>
<dbReference type="InParanoid" id="F0S098"/>
<dbReference type="RefSeq" id="WP_013638729.1">
    <property type="nucleotide sequence ID" value="NC_015185.1"/>
</dbReference>
<dbReference type="EMBL" id="CP002543">
    <property type="protein sequence ID" value="ADY73777.1"/>
    <property type="molecule type" value="Genomic_DNA"/>
</dbReference>
<dbReference type="HOGENOM" id="CLU_028106_0_0_0"/>
<dbReference type="Pfam" id="PF04458">
    <property type="entry name" value="DUF505"/>
    <property type="match status" value="1"/>
</dbReference>
<dbReference type="KEGG" id="dte:Dester_1140"/>
<dbReference type="InterPro" id="IPR007548">
    <property type="entry name" value="DUF505"/>
</dbReference>